<dbReference type="AlphaFoldDB" id="A0A3E1KA03"/>
<proteinExistence type="inferred from homology"/>
<dbReference type="PANTHER" id="PTHR34183:SF1">
    <property type="entry name" value="ENDOLYTIC PEPTIDOGLYCAN TRANSGLYCOSYLASE RLPA"/>
    <property type="match status" value="1"/>
</dbReference>
<dbReference type="GO" id="GO:0000270">
    <property type="term" value="P:peptidoglycan metabolic process"/>
    <property type="evidence" value="ECO:0007669"/>
    <property type="project" value="UniProtKB-UniRule"/>
</dbReference>
<keyword evidence="10" id="KW-1185">Reference proteome</keyword>
<dbReference type="Pfam" id="PF03330">
    <property type="entry name" value="DPBB_1"/>
    <property type="match status" value="1"/>
</dbReference>
<dbReference type="Proteomes" id="UP000260351">
    <property type="component" value="Unassembled WGS sequence"/>
</dbReference>
<dbReference type="SUPFAM" id="SSF50685">
    <property type="entry name" value="Barwin-like endoglucanases"/>
    <property type="match status" value="1"/>
</dbReference>
<keyword evidence="4" id="KW-0449">Lipoprotein</keyword>
<dbReference type="EC" id="4.2.2.-" evidence="4"/>
<dbReference type="RefSeq" id="WP_116650169.1">
    <property type="nucleotide sequence ID" value="NZ_QUZK01000023.1"/>
</dbReference>
<evidence type="ECO:0000256" key="5">
    <source>
        <dbReference type="RuleBase" id="RU003495"/>
    </source>
</evidence>
<dbReference type="GO" id="GO:0008932">
    <property type="term" value="F:lytic endotransglycosylase activity"/>
    <property type="evidence" value="ECO:0007669"/>
    <property type="project" value="UniProtKB-UniRule"/>
</dbReference>
<comment type="function">
    <text evidence="4">Lytic transglycosylase with a strong preference for naked glycan strands that lack stem peptides.</text>
</comment>
<dbReference type="Gene3D" id="2.40.40.10">
    <property type="entry name" value="RlpA-like domain"/>
    <property type="match status" value="1"/>
</dbReference>
<dbReference type="InterPro" id="IPR036680">
    <property type="entry name" value="SPOR-like_sf"/>
</dbReference>
<keyword evidence="3 4" id="KW-0961">Cell wall biogenesis/degradation</keyword>
<accession>A0A3E1KA03</accession>
<keyword evidence="4" id="KW-0472">Membrane</keyword>
<evidence type="ECO:0000256" key="6">
    <source>
        <dbReference type="SAM" id="MobiDB-lite"/>
    </source>
</evidence>
<keyword evidence="2 4" id="KW-0456">Lyase</keyword>
<evidence type="ECO:0000313" key="10">
    <source>
        <dbReference type="Proteomes" id="UP000260351"/>
    </source>
</evidence>
<dbReference type="InterPro" id="IPR012997">
    <property type="entry name" value="RplA"/>
</dbReference>
<reference evidence="9 10" key="1">
    <citation type="submission" date="2018-08" db="EMBL/GenBank/DDBJ databases">
        <title>Wenzhouxiangella salilacus sp. nov., a novel bacterium isolated from a saline lake in Xinjiang Province, China.</title>
        <authorList>
            <person name="Han S."/>
        </authorList>
    </citation>
    <scope>NUCLEOTIDE SEQUENCE [LARGE SCALE GENOMIC DNA]</scope>
    <source>
        <strain evidence="9 10">XDB06</strain>
    </source>
</reference>
<dbReference type="EMBL" id="QUZK01000023">
    <property type="protein sequence ID" value="RFF31090.1"/>
    <property type="molecule type" value="Genomic_DNA"/>
</dbReference>
<feature type="region of interest" description="Disordered" evidence="6">
    <location>
        <begin position="25"/>
        <end position="57"/>
    </location>
</feature>
<evidence type="ECO:0000259" key="8">
    <source>
        <dbReference type="PROSITE" id="PS51724"/>
    </source>
</evidence>
<keyword evidence="4" id="KW-0564">Palmitate</keyword>
<dbReference type="InterPro" id="IPR009009">
    <property type="entry name" value="RlpA-like_DPBB"/>
</dbReference>
<dbReference type="GO" id="GO:0042834">
    <property type="term" value="F:peptidoglycan binding"/>
    <property type="evidence" value="ECO:0007669"/>
    <property type="project" value="InterPro"/>
</dbReference>
<dbReference type="PROSITE" id="PS51257">
    <property type="entry name" value="PROKAR_LIPOPROTEIN"/>
    <property type="match status" value="1"/>
</dbReference>
<organism evidence="9 10">
    <name type="scientific">Wenzhouxiangella sediminis</name>
    <dbReference type="NCBI Taxonomy" id="1792836"/>
    <lineage>
        <taxon>Bacteria</taxon>
        <taxon>Pseudomonadati</taxon>
        <taxon>Pseudomonadota</taxon>
        <taxon>Gammaproteobacteria</taxon>
        <taxon>Chromatiales</taxon>
        <taxon>Wenzhouxiangellaceae</taxon>
        <taxon>Wenzhouxiangella</taxon>
    </lineage>
</organism>
<name>A0A3E1KA03_9GAMM</name>
<dbReference type="GO" id="GO:0071555">
    <property type="term" value="P:cell wall organization"/>
    <property type="evidence" value="ECO:0007669"/>
    <property type="project" value="UniProtKB-KW"/>
</dbReference>
<dbReference type="InterPro" id="IPR034718">
    <property type="entry name" value="RlpA"/>
</dbReference>
<evidence type="ECO:0000256" key="3">
    <source>
        <dbReference type="ARBA" id="ARBA00023316"/>
    </source>
</evidence>
<gene>
    <name evidence="4" type="primary">rlpA</name>
    <name evidence="9" type="ORF">DZC52_05750</name>
</gene>
<evidence type="ECO:0000256" key="2">
    <source>
        <dbReference type="ARBA" id="ARBA00023239"/>
    </source>
</evidence>
<comment type="similarity">
    <text evidence="4 5">Belongs to the RlpA family.</text>
</comment>
<comment type="subcellular location">
    <subcellularLocation>
        <location evidence="4">Cell membrane</location>
        <topology evidence="4">Lipid-anchor</topology>
    </subcellularLocation>
</comment>
<protein>
    <recommendedName>
        <fullName evidence="4">Endolytic peptidoglycan transglycosylase RlpA</fullName>
        <ecNumber evidence="4">4.2.2.-</ecNumber>
    </recommendedName>
</protein>
<dbReference type="OrthoDB" id="9779128at2"/>
<comment type="caution">
    <text evidence="9">The sequence shown here is derived from an EMBL/GenBank/DDBJ whole genome shotgun (WGS) entry which is preliminary data.</text>
</comment>
<dbReference type="SUPFAM" id="SSF110997">
    <property type="entry name" value="Sporulation related repeat"/>
    <property type="match status" value="1"/>
</dbReference>
<evidence type="ECO:0000256" key="4">
    <source>
        <dbReference type="HAMAP-Rule" id="MF_02071"/>
    </source>
</evidence>
<dbReference type="InterPro" id="IPR036908">
    <property type="entry name" value="RlpA-like_sf"/>
</dbReference>
<dbReference type="PANTHER" id="PTHR34183">
    <property type="entry name" value="ENDOLYTIC PEPTIDOGLYCAN TRANSGLYCOSYLASE RLPA"/>
    <property type="match status" value="1"/>
</dbReference>
<evidence type="ECO:0000313" key="9">
    <source>
        <dbReference type="EMBL" id="RFF31090.1"/>
    </source>
</evidence>
<dbReference type="PROSITE" id="PS51724">
    <property type="entry name" value="SPOR"/>
    <property type="match status" value="1"/>
</dbReference>
<evidence type="ECO:0000256" key="7">
    <source>
        <dbReference type="SAM" id="SignalP"/>
    </source>
</evidence>
<dbReference type="CDD" id="cd22268">
    <property type="entry name" value="DPBB_RlpA-like"/>
    <property type="match status" value="1"/>
</dbReference>
<keyword evidence="4" id="KW-1003">Cell membrane</keyword>
<evidence type="ECO:0000256" key="1">
    <source>
        <dbReference type="ARBA" id="ARBA00022729"/>
    </source>
</evidence>
<feature type="domain" description="SPOR" evidence="8">
    <location>
        <begin position="181"/>
        <end position="261"/>
    </location>
</feature>
<dbReference type="InterPro" id="IPR007730">
    <property type="entry name" value="SPOR-like_dom"/>
</dbReference>
<dbReference type="GO" id="GO:0009279">
    <property type="term" value="C:cell outer membrane"/>
    <property type="evidence" value="ECO:0007669"/>
    <property type="project" value="TreeGrafter"/>
</dbReference>
<dbReference type="NCBIfam" id="TIGR00413">
    <property type="entry name" value="rlpA"/>
    <property type="match status" value="1"/>
</dbReference>
<dbReference type="Gene3D" id="3.30.70.1070">
    <property type="entry name" value="Sporulation related repeat"/>
    <property type="match status" value="1"/>
</dbReference>
<dbReference type="HAMAP" id="MF_02071">
    <property type="entry name" value="RlpA"/>
    <property type="match status" value="1"/>
</dbReference>
<dbReference type="Pfam" id="PF05036">
    <property type="entry name" value="SPOR"/>
    <property type="match status" value="1"/>
</dbReference>
<dbReference type="GO" id="GO:0005886">
    <property type="term" value="C:plasma membrane"/>
    <property type="evidence" value="ECO:0007669"/>
    <property type="project" value="UniProtKB-SubCell"/>
</dbReference>
<sequence>MNLARLLGLLACTLLLAACGREAVREVSDGPPGDRFDPTLIERPEPRPEPRSAYGNHSPYEVLGRTYRVMESATGYHERGVASWYGTKFHGRLTSSGEPYDLYQLTAAHRTLPLPTWVEVTRLDTGKTIVVRVNDRGPFHPDRIIDLSWAAASKLGMTELGTAPVEVRAITFEDGPGDTPRPARVPVYVQVGAFSERQRAHRVVQDLERAGIGPIESESARTDVGHVWRVRLGPIDEVSRAIALVDRVAELGLGRARYVYP</sequence>
<feature type="chain" id="PRO_5017839915" description="Endolytic peptidoglycan transglycosylase RlpA" evidence="7">
    <location>
        <begin position="18"/>
        <end position="261"/>
    </location>
</feature>
<keyword evidence="1 7" id="KW-0732">Signal</keyword>
<feature type="signal peptide" evidence="7">
    <location>
        <begin position="1"/>
        <end position="17"/>
    </location>
</feature>
<feature type="compositionally biased region" description="Basic and acidic residues" evidence="6">
    <location>
        <begin position="25"/>
        <end position="50"/>
    </location>
</feature>